<sequence>MDLLSILGLAFGVCIVLFGILFDSGTGVFIMANLKNFWDPTSVGVVFGGVMSALMLSFPISSFTKIPKHLKIIFFPTKYNPKEYIARIVELATEARINGLLSLESKLEETKDAFLKSSMMLVVDAVDPEKVKNLLETELEYLDERHAQDRAFYEKASAYSPAFGMIGTLMGLINLMKKLDDPNAIAPAMALALVTTFYGSILANMVFTPISNKLKVRHEEEYLCKMIIVEGVQSIQAGDNPRFIEEKLTQLIPGFLMKKGLPGAEAAVEEAEGKKGKRGKK</sequence>
<feature type="transmembrane region" description="Helical" evidence="8">
    <location>
        <begin position="7"/>
        <end position="31"/>
    </location>
</feature>
<dbReference type="InterPro" id="IPR000540">
    <property type="entry name" value="Flag_MotA_CS"/>
</dbReference>
<comment type="caution">
    <text evidence="10">The sequence shown here is derived from an EMBL/GenBank/DDBJ whole genome shotgun (WGS) entry which is preliminary data.</text>
</comment>
<dbReference type="GO" id="GO:0006935">
    <property type="term" value="P:chemotaxis"/>
    <property type="evidence" value="ECO:0007669"/>
    <property type="project" value="InterPro"/>
</dbReference>
<evidence type="ECO:0000256" key="3">
    <source>
        <dbReference type="ARBA" id="ARBA00022448"/>
    </source>
</evidence>
<dbReference type="PROSITE" id="PS01307">
    <property type="entry name" value="MOTA"/>
    <property type="match status" value="1"/>
</dbReference>
<gene>
    <name evidence="10" type="primary">pomA_14</name>
    <name evidence="10" type="ORF">SDC9_109227</name>
</gene>
<keyword evidence="7 8" id="KW-0472">Membrane</keyword>
<comment type="similarity">
    <text evidence="2">Belongs to the MotA family.</text>
</comment>
<comment type="subcellular location">
    <subcellularLocation>
        <location evidence="1">Cell membrane</location>
        <topology evidence="1">Multi-pass membrane protein</topology>
    </subcellularLocation>
</comment>
<evidence type="ECO:0000256" key="1">
    <source>
        <dbReference type="ARBA" id="ARBA00004651"/>
    </source>
</evidence>
<keyword evidence="6 8" id="KW-1133">Transmembrane helix</keyword>
<proteinExistence type="inferred from homology"/>
<feature type="transmembrane region" description="Helical" evidence="8">
    <location>
        <begin position="158"/>
        <end position="176"/>
    </location>
</feature>
<dbReference type="EMBL" id="VSSQ01018825">
    <property type="protein sequence ID" value="MPM62361.1"/>
    <property type="molecule type" value="Genomic_DNA"/>
</dbReference>
<evidence type="ECO:0000256" key="4">
    <source>
        <dbReference type="ARBA" id="ARBA00022475"/>
    </source>
</evidence>
<keyword evidence="3" id="KW-0813">Transport</keyword>
<dbReference type="InterPro" id="IPR002898">
    <property type="entry name" value="MotA_ExbB_proton_chnl"/>
</dbReference>
<evidence type="ECO:0000313" key="10">
    <source>
        <dbReference type="EMBL" id="MPM62361.1"/>
    </source>
</evidence>
<evidence type="ECO:0000256" key="6">
    <source>
        <dbReference type="ARBA" id="ARBA00022989"/>
    </source>
</evidence>
<feature type="transmembrane region" description="Helical" evidence="8">
    <location>
        <begin position="188"/>
        <end position="207"/>
    </location>
</feature>
<dbReference type="InterPro" id="IPR047055">
    <property type="entry name" value="MotA-like"/>
</dbReference>
<dbReference type="PANTHER" id="PTHR30433">
    <property type="entry name" value="CHEMOTAXIS PROTEIN MOTA"/>
    <property type="match status" value="1"/>
</dbReference>
<evidence type="ECO:0000256" key="2">
    <source>
        <dbReference type="ARBA" id="ARBA00008038"/>
    </source>
</evidence>
<dbReference type="PANTHER" id="PTHR30433:SF2">
    <property type="entry name" value="MOTILITY PROTEIN A"/>
    <property type="match status" value="1"/>
</dbReference>
<evidence type="ECO:0000259" key="9">
    <source>
        <dbReference type="Pfam" id="PF01618"/>
    </source>
</evidence>
<dbReference type="Pfam" id="PF01618">
    <property type="entry name" value="MotA_ExbB"/>
    <property type="match status" value="1"/>
</dbReference>
<organism evidence="10">
    <name type="scientific">bioreactor metagenome</name>
    <dbReference type="NCBI Taxonomy" id="1076179"/>
    <lineage>
        <taxon>unclassified sequences</taxon>
        <taxon>metagenomes</taxon>
        <taxon>ecological metagenomes</taxon>
    </lineage>
</organism>
<accession>A0A645BCJ0</accession>
<dbReference type="GO" id="GO:0071978">
    <property type="term" value="P:bacterial-type flagellum-dependent swarming motility"/>
    <property type="evidence" value="ECO:0007669"/>
    <property type="project" value="InterPro"/>
</dbReference>
<keyword evidence="4" id="KW-1003">Cell membrane</keyword>
<protein>
    <submittedName>
        <fullName evidence="10">Chemotaxis protein PomA</fullName>
    </submittedName>
</protein>
<name>A0A645BCJ0_9ZZZZ</name>
<dbReference type="GO" id="GO:0005886">
    <property type="term" value="C:plasma membrane"/>
    <property type="evidence" value="ECO:0007669"/>
    <property type="project" value="UniProtKB-SubCell"/>
</dbReference>
<feature type="transmembrane region" description="Helical" evidence="8">
    <location>
        <begin position="43"/>
        <end position="63"/>
    </location>
</feature>
<evidence type="ECO:0000256" key="7">
    <source>
        <dbReference type="ARBA" id="ARBA00023136"/>
    </source>
</evidence>
<keyword evidence="5 8" id="KW-0812">Transmembrane</keyword>
<evidence type="ECO:0000256" key="5">
    <source>
        <dbReference type="ARBA" id="ARBA00022692"/>
    </source>
</evidence>
<evidence type="ECO:0000256" key="8">
    <source>
        <dbReference type="SAM" id="Phobius"/>
    </source>
</evidence>
<reference evidence="10" key="1">
    <citation type="submission" date="2019-08" db="EMBL/GenBank/DDBJ databases">
        <authorList>
            <person name="Kucharzyk K."/>
            <person name="Murdoch R.W."/>
            <person name="Higgins S."/>
            <person name="Loffler F."/>
        </authorList>
    </citation>
    <scope>NUCLEOTIDE SEQUENCE</scope>
</reference>
<dbReference type="AlphaFoldDB" id="A0A645BCJ0"/>
<feature type="domain" description="MotA/TolQ/ExbB proton channel" evidence="9">
    <location>
        <begin position="108"/>
        <end position="221"/>
    </location>
</feature>